<organism evidence="2 3">
    <name type="scientific">Papaver somniferum</name>
    <name type="common">Opium poppy</name>
    <dbReference type="NCBI Taxonomy" id="3469"/>
    <lineage>
        <taxon>Eukaryota</taxon>
        <taxon>Viridiplantae</taxon>
        <taxon>Streptophyta</taxon>
        <taxon>Embryophyta</taxon>
        <taxon>Tracheophyta</taxon>
        <taxon>Spermatophyta</taxon>
        <taxon>Magnoliopsida</taxon>
        <taxon>Ranunculales</taxon>
        <taxon>Papaveraceae</taxon>
        <taxon>Papaveroideae</taxon>
        <taxon>Papaver</taxon>
    </lineage>
</organism>
<reference evidence="2 3" key="1">
    <citation type="journal article" date="2018" name="Science">
        <title>The opium poppy genome and morphinan production.</title>
        <authorList>
            <person name="Guo L."/>
            <person name="Winzer T."/>
            <person name="Yang X."/>
            <person name="Li Y."/>
            <person name="Ning Z."/>
            <person name="He Z."/>
            <person name="Teodor R."/>
            <person name="Lu Y."/>
            <person name="Bowser T.A."/>
            <person name="Graham I.A."/>
            <person name="Ye K."/>
        </authorList>
    </citation>
    <scope>NUCLEOTIDE SEQUENCE [LARGE SCALE GENOMIC DNA]</scope>
    <source>
        <strain evidence="3">cv. HN1</strain>
        <tissue evidence="2">Leaves</tissue>
    </source>
</reference>
<keyword evidence="1" id="KW-1133">Transmembrane helix</keyword>
<dbReference type="EMBL" id="CM010719">
    <property type="protein sequence ID" value="RZC64200.1"/>
    <property type="molecule type" value="Genomic_DNA"/>
</dbReference>
<accession>A0A4Y7JVW8</accession>
<name>A0A4Y7JVW8_PAPSO</name>
<evidence type="ECO:0000313" key="3">
    <source>
        <dbReference type="Proteomes" id="UP000316621"/>
    </source>
</evidence>
<protein>
    <submittedName>
        <fullName evidence="2">Uncharacterized protein</fullName>
    </submittedName>
</protein>
<keyword evidence="1" id="KW-0812">Transmembrane</keyword>
<sequence length="123" mass="13786">MSQADQDKYTSPVPVIGLYTAAATLICFLLMLYDISMGFHRKKPWLPWFILHGLLGCRMIVGRCNNVYVSEDGGERSKMRRLMGNSGNNFAGKLTTEWDDVVFVFIGCDVSPDLQQPSLTSTM</sequence>
<feature type="transmembrane region" description="Helical" evidence="1">
    <location>
        <begin position="45"/>
        <end position="61"/>
    </location>
</feature>
<dbReference type="Proteomes" id="UP000316621">
    <property type="component" value="Chromosome 5"/>
</dbReference>
<feature type="transmembrane region" description="Helical" evidence="1">
    <location>
        <begin position="12"/>
        <end position="33"/>
    </location>
</feature>
<evidence type="ECO:0000313" key="2">
    <source>
        <dbReference type="EMBL" id="RZC64200.1"/>
    </source>
</evidence>
<keyword evidence="3" id="KW-1185">Reference proteome</keyword>
<keyword evidence="1" id="KW-0472">Membrane</keyword>
<gene>
    <name evidence="2" type="ORF">C5167_025942</name>
</gene>
<dbReference type="Gramene" id="RZC64200">
    <property type="protein sequence ID" value="RZC64200"/>
    <property type="gene ID" value="C5167_025942"/>
</dbReference>
<proteinExistence type="predicted"/>
<dbReference type="AlphaFoldDB" id="A0A4Y7JVW8"/>
<evidence type="ECO:0000256" key="1">
    <source>
        <dbReference type="SAM" id="Phobius"/>
    </source>
</evidence>